<gene>
    <name evidence="2" type="ORF">CSSPTR1EN2_LOCUS13012</name>
</gene>
<feature type="region of interest" description="Disordered" evidence="1">
    <location>
        <begin position="17"/>
        <end position="52"/>
    </location>
</feature>
<protein>
    <submittedName>
        <fullName evidence="2">Uncharacterized protein</fullName>
    </submittedName>
</protein>
<reference evidence="2" key="1">
    <citation type="submission" date="2024-02" db="EMBL/GenBank/DDBJ databases">
        <authorList>
            <consortium name="ELIXIR-Norway"/>
            <consortium name="Elixir Norway"/>
        </authorList>
    </citation>
    <scope>NUCLEOTIDE SEQUENCE</scope>
</reference>
<dbReference type="PANTHER" id="PTHR35751">
    <property type="match status" value="1"/>
</dbReference>
<evidence type="ECO:0000313" key="2">
    <source>
        <dbReference type="EMBL" id="CAK9215863.1"/>
    </source>
</evidence>
<evidence type="ECO:0000256" key="1">
    <source>
        <dbReference type="SAM" id="MobiDB-lite"/>
    </source>
</evidence>
<organism evidence="2 3">
    <name type="scientific">Sphagnum troendelagicum</name>
    <dbReference type="NCBI Taxonomy" id="128251"/>
    <lineage>
        <taxon>Eukaryota</taxon>
        <taxon>Viridiplantae</taxon>
        <taxon>Streptophyta</taxon>
        <taxon>Embryophyta</taxon>
        <taxon>Bryophyta</taxon>
        <taxon>Sphagnophytina</taxon>
        <taxon>Sphagnopsida</taxon>
        <taxon>Sphagnales</taxon>
        <taxon>Sphagnaceae</taxon>
        <taxon>Sphagnum</taxon>
    </lineage>
</organism>
<dbReference type="Proteomes" id="UP001497512">
    <property type="component" value="Chromosome 2"/>
</dbReference>
<evidence type="ECO:0000313" key="3">
    <source>
        <dbReference type="Proteomes" id="UP001497512"/>
    </source>
</evidence>
<sequence length="67" mass="6873">MSNPSGIVKRIPLIKFPNRKAGQTQGRPQGGAKGASLLSGGSASTQPPRTKVSKEEIEMILLGGATA</sequence>
<feature type="compositionally biased region" description="Low complexity" evidence="1">
    <location>
        <begin position="34"/>
        <end position="44"/>
    </location>
</feature>
<dbReference type="PANTHER" id="PTHR35751:SF3">
    <property type="entry name" value="OS06G0530200 PROTEIN"/>
    <property type="match status" value="1"/>
</dbReference>
<dbReference type="EMBL" id="OZ019894">
    <property type="protein sequence ID" value="CAK9215863.1"/>
    <property type="molecule type" value="Genomic_DNA"/>
</dbReference>
<name>A0ABP0U9B3_9BRYO</name>
<proteinExistence type="predicted"/>
<keyword evidence="3" id="KW-1185">Reference proteome</keyword>
<accession>A0ABP0U9B3</accession>